<dbReference type="PANTHER" id="PTHR12357">
    <property type="entry name" value="YTH YT521-B HOMOLOGY DOMAIN-CONTAINING"/>
    <property type="match status" value="1"/>
</dbReference>
<evidence type="ECO:0000256" key="5">
    <source>
        <dbReference type="SAM" id="MobiDB-lite"/>
    </source>
</evidence>
<feature type="region of interest" description="Disordered" evidence="5">
    <location>
        <begin position="147"/>
        <end position="254"/>
    </location>
</feature>
<dbReference type="GO" id="GO:0061157">
    <property type="term" value="P:mRNA destabilization"/>
    <property type="evidence" value="ECO:0007669"/>
    <property type="project" value="TreeGrafter"/>
</dbReference>
<protein>
    <recommendedName>
        <fullName evidence="4">YTH domain-containing family protein</fullName>
    </recommendedName>
</protein>
<sequence length="712" mass="77680">MASVAPPADQPADLLQKLSLDSQTNTLELPEPPKKSSATQYGTVDSGDAANGQIQSCERSVTPSLQDFTDPSLCYVPNSYPSTAYYYGGYDGTTNEWEEYPRYVNPDGVEMPTGVYGDNGSLMYHHGYGYAPYGPYSPAGSPVPTMGHDGQLYSPQHYQYPAPYFQPPTPTSGQYPPSPAAPLQGDVSTSAAADQKPLSVETANGNSNGTANGGGLKGNNGSAPVKPAYQNSSFNSNGSFARGPLQGGIPASGYQDPRFGFDALRSPMPWLDGPIFSDGPHRPVTSTSITSSISNANNVPSSRNQNLRPHSHLMGLHHPRPMSGMGTAHGYMNRMYPNKIYGQYGNTVRTGLGFGSNGYDSRTNGRGWLAIDSKYKPRGRGNGFFNYGNENMDGMNELNRGPRAKGSKNQKGCVPIALAVKGQNILSNGTNDEEKDKLNVIPEREQYNQADFPVVYADAKFFIIKSYSEDDVHKSIKYNVWASTPNGNKKLDAAFQEAQEKSTGCPVFLFFSVNTSGQFVGLAEMLGPVDFNKNLEYWQQDKWNGCFSVKWHIVKDVPNSLLKHITLENNENKPVTNSRDTQEVKLEQGLQMLKIFKDHSSKTCILDDFVFYEARQKTIQEKKAKQQQFQKQVWEGKPTDEKNKEGANGELRSQKSLEVASELIKEPVLAAQINGDQKLSENGSVAKTGDGPKGAKPVVEKTILVNGVANGC</sequence>
<dbReference type="CDD" id="cd21134">
    <property type="entry name" value="YTH"/>
    <property type="match status" value="1"/>
</dbReference>
<evidence type="ECO:0000256" key="2">
    <source>
        <dbReference type="ARBA" id="ARBA00022490"/>
    </source>
</evidence>
<organism evidence="7 8">
    <name type="scientific">Liquidambar formosana</name>
    <name type="common">Formosan gum</name>
    <dbReference type="NCBI Taxonomy" id="63359"/>
    <lineage>
        <taxon>Eukaryota</taxon>
        <taxon>Viridiplantae</taxon>
        <taxon>Streptophyta</taxon>
        <taxon>Embryophyta</taxon>
        <taxon>Tracheophyta</taxon>
        <taxon>Spermatophyta</taxon>
        <taxon>Magnoliopsida</taxon>
        <taxon>eudicotyledons</taxon>
        <taxon>Gunneridae</taxon>
        <taxon>Pentapetalae</taxon>
        <taxon>Saxifragales</taxon>
        <taxon>Altingiaceae</taxon>
        <taxon>Liquidambar</taxon>
    </lineage>
</organism>
<name>A0AAP0R9S8_LIQFO</name>
<evidence type="ECO:0000313" key="8">
    <source>
        <dbReference type="Proteomes" id="UP001415857"/>
    </source>
</evidence>
<feature type="compositionally biased region" description="Basic and acidic residues" evidence="5">
    <location>
        <begin position="637"/>
        <end position="653"/>
    </location>
</feature>
<dbReference type="InterPro" id="IPR007275">
    <property type="entry name" value="YTH_domain"/>
</dbReference>
<comment type="function">
    <text evidence="4">Specifically recognizes and binds N6-methyladenosine (m6A)-containing RNAs, and regulates mRNA stability. M6A is a modification present at internal sites of mRNAs and some non-coding RNAs and plays a role in mRNA stability and processing.</text>
</comment>
<feature type="compositionally biased region" description="Polar residues" evidence="5">
    <location>
        <begin position="229"/>
        <end position="239"/>
    </location>
</feature>
<comment type="similarity">
    <text evidence="4">Belongs to the YTHDF family.</text>
</comment>
<feature type="region of interest" description="Disordered" evidence="5">
    <location>
        <begin position="20"/>
        <end position="54"/>
    </location>
</feature>
<dbReference type="EMBL" id="JBBPBK010000012">
    <property type="protein sequence ID" value="KAK9273434.1"/>
    <property type="molecule type" value="Genomic_DNA"/>
</dbReference>
<feature type="region of interest" description="Disordered" evidence="5">
    <location>
        <begin position="630"/>
        <end position="653"/>
    </location>
</feature>
<dbReference type="GO" id="GO:0003729">
    <property type="term" value="F:mRNA binding"/>
    <property type="evidence" value="ECO:0007669"/>
    <property type="project" value="UniProtKB-UniRule"/>
</dbReference>
<dbReference type="PROSITE" id="PS50882">
    <property type="entry name" value="YTH"/>
    <property type="match status" value="1"/>
</dbReference>
<dbReference type="PANTHER" id="PTHR12357:SF99">
    <property type="entry name" value="YTH DOMAIN-CONTAINING PROTEIN ECT2-RELATED"/>
    <property type="match status" value="1"/>
</dbReference>
<feature type="region of interest" description="Disordered" evidence="5">
    <location>
        <begin position="675"/>
        <end position="697"/>
    </location>
</feature>
<dbReference type="FunFam" id="3.10.590.10:FF:000001">
    <property type="entry name" value="YTH domain family 1, isoform CRA_a"/>
    <property type="match status" value="1"/>
</dbReference>
<keyword evidence="3 4" id="KW-0694">RNA-binding</keyword>
<evidence type="ECO:0000313" key="7">
    <source>
        <dbReference type="EMBL" id="KAK9273434.1"/>
    </source>
</evidence>
<accession>A0AAP0R9S8</accession>
<dbReference type="AlphaFoldDB" id="A0AAP0R9S8"/>
<feature type="compositionally biased region" description="Pro residues" evidence="5">
    <location>
        <begin position="164"/>
        <end position="180"/>
    </location>
</feature>
<feature type="domain" description="YTH" evidence="6">
    <location>
        <begin position="459"/>
        <end position="596"/>
    </location>
</feature>
<comment type="subcellular location">
    <subcellularLocation>
        <location evidence="1">Cytoplasm</location>
    </subcellularLocation>
</comment>
<evidence type="ECO:0000256" key="4">
    <source>
        <dbReference type="RuleBase" id="RU369095"/>
    </source>
</evidence>
<evidence type="ECO:0000256" key="3">
    <source>
        <dbReference type="ARBA" id="ARBA00022884"/>
    </source>
</evidence>
<dbReference type="GO" id="GO:1990247">
    <property type="term" value="F:N6-methyladenosine-containing RNA reader activity"/>
    <property type="evidence" value="ECO:0007669"/>
    <property type="project" value="UniProtKB-UniRule"/>
</dbReference>
<proteinExistence type="inferred from homology"/>
<evidence type="ECO:0000259" key="6">
    <source>
        <dbReference type="PROSITE" id="PS50882"/>
    </source>
</evidence>
<dbReference type="GO" id="GO:0005737">
    <property type="term" value="C:cytoplasm"/>
    <property type="evidence" value="ECO:0007669"/>
    <property type="project" value="UniProtKB-SubCell"/>
</dbReference>
<dbReference type="Gene3D" id="3.10.590.10">
    <property type="entry name" value="ph1033 like domains"/>
    <property type="match status" value="1"/>
</dbReference>
<keyword evidence="2" id="KW-0963">Cytoplasm</keyword>
<feature type="compositionally biased region" description="Polar residues" evidence="5">
    <location>
        <begin position="675"/>
        <end position="685"/>
    </location>
</feature>
<dbReference type="Proteomes" id="UP001415857">
    <property type="component" value="Unassembled WGS sequence"/>
</dbReference>
<evidence type="ECO:0000256" key="1">
    <source>
        <dbReference type="ARBA" id="ARBA00004496"/>
    </source>
</evidence>
<dbReference type="Pfam" id="PF04146">
    <property type="entry name" value="YTH"/>
    <property type="match status" value="1"/>
</dbReference>
<dbReference type="InterPro" id="IPR045168">
    <property type="entry name" value="YTH_prot"/>
</dbReference>
<keyword evidence="8" id="KW-1185">Reference proteome</keyword>
<reference evidence="7 8" key="1">
    <citation type="journal article" date="2024" name="Plant J.">
        <title>Genome sequences and population genomics reveal climatic adaptation and genomic divergence between two closely related sweetgum species.</title>
        <authorList>
            <person name="Xu W.Q."/>
            <person name="Ren C.Q."/>
            <person name="Zhang X.Y."/>
            <person name="Comes H.P."/>
            <person name="Liu X.H."/>
            <person name="Li Y.G."/>
            <person name="Kettle C.J."/>
            <person name="Jalonen R."/>
            <person name="Gaisberger H."/>
            <person name="Ma Y.Z."/>
            <person name="Qiu Y.X."/>
        </authorList>
    </citation>
    <scope>NUCLEOTIDE SEQUENCE [LARGE SCALE GENOMIC DNA]</scope>
    <source>
        <strain evidence="7">Hangzhou</strain>
    </source>
</reference>
<gene>
    <name evidence="7" type="ORF">L1049_018244</name>
</gene>
<comment type="caution">
    <text evidence="7">The sequence shown here is derived from an EMBL/GenBank/DDBJ whole genome shotgun (WGS) entry which is preliminary data.</text>
</comment>